<feature type="transmembrane region" description="Helical" evidence="1">
    <location>
        <begin position="173"/>
        <end position="192"/>
    </location>
</feature>
<feature type="transmembrane region" description="Helical" evidence="1">
    <location>
        <begin position="99"/>
        <end position="120"/>
    </location>
</feature>
<protein>
    <submittedName>
        <fullName evidence="2">Putative sodium-dependent transporter</fullName>
    </submittedName>
</protein>
<gene>
    <name evidence="2" type="ordered locus">Palpr_0768</name>
</gene>
<dbReference type="Proteomes" id="UP000008718">
    <property type="component" value="Chromosome"/>
</dbReference>
<sequence>MQLIRFIKNWTLPLSMITGALAYFIFVNIPMLAPVKPFANEFINLAQPTLIFLMLFVTFCKVNPRDLHPTRMHLWMLLIQVGAFCLLGLPLVFFPDTEYRVVLEGAMICMITPTATAAAVITGKLGGNTQSLVSYTIIINMVSAIVIPLALPMVHPNPSLSFFPSFLLILRRVFPLLMLPFVAAWGVRVYLPKLHAKLLTFKDLAFYLWAVALAIAVGVTVRSIVHTDVAITLLVGIAVASLITCIVQFALGQKIGLQYDDRIGGGQSLGQKSTVFSIWLGATFMSPVTSMAGGFYSIWHNVYNSYQLYQNRKETETDCEQIKKDASPACAAL</sequence>
<dbReference type="KEGG" id="ppn:Palpr_0768"/>
<feature type="transmembrane region" description="Helical" evidence="1">
    <location>
        <begin position="231"/>
        <end position="252"/>
    </location>
</feature>
<dbReference type="HOGENOM" id="CLU_077393_0_0_10"/>
<dbReference type="EMBL" id="CP002345">
    <property type="protein sequence ID" value="ADQ78922.1"/>
    <property type="molecule type" value="Genomic_DNA"/>
</dbReference>
<dbReference type="Gene3D" id="1.20.1530.20">
    <property type="match status" value="1"/>
</dbReference>
<feature type="transmembrane region" description="Helical" evidence="1">
    <location>
        <begin position="204"/>
        <end position="225"/>
    </location>
</feature>
<keyword evidence="3" id="KW-1185">Reference proteome</keyword>
<dbReference type="STRING" id="694427.Palpr_0768"/>
<feature type="transmembrane region" description="Helical" evidence="1">
    <location>
        <begin position="132"/>
        <end position="153"/>
    </location>
</feature>
<reference key="1">
    <citation type="submission" date="2010-11" db="EMBL/GenBank/DDBJ databases">
        <title>The complete genome of Paludibacter propionicigenes DSM 17365.</title>
        <authorList>
            <consortium name="US DOE Joint Genome Institute (JGI-PGF)"/>
            <person name="Lucas S."/>
            <person name="Copeland A."/>
            <person name="Lapidus A."/>
            <person name="Bruce D."/>
            <person name="Goodwin L."/>
            <person name="Pitluck S."/>
            <person name="Kyrpides N."/>
            <person name="Mavromatis K."/>
            <person name="Ivanova N."/>
            <person name="Munk A.C."/>
            <person name="Brettin T."/>
            <person name="Detter J.C."/>
            <person name="Han C."/>
            <person name="Tapia R."/>
            <person name="Land M."/>
            <person name="Hauser L."/>
            <person name="Markowitz V."/>
            <person name="Cheng J.-F."/>
            <person name="Hugenholtz P."/>
            <person name="Woyke T."/>
            <person name="Wu D."/>
            <person name="Gronow S."/>
            <person name="Wellnitz S."/>
            <person name="Brambilla E."/>
            <person name="Klenk H.-P."/>
            <person name="Eisen J.A."/>
        </authorList>
    </citation>
    <scope>NUCLEOTIDE SEQUENCE</scope>
    <source>
        <strain>WB4</strain>
    </source>
</reference>
<dbReference type="OrthoDB" id="9809647at2"/>
<keyword evidence="1" id="KW-0812">Transmembrane</keyword>
<feature type="transmembrane region" description="Helical" evidence="1">
    <location>
        <begin position="273"/>
        <end position="299"/>
    </location>
</feature>
<feature type="transmembrane region" description="Helical" evidence="1">
    <location>
        <begin position="12"/>
        <end position="33"/>
    </location>
</feature>
<organism evidence="2 3">
    <name type="scientific">Paludibacter propionicigenes (strain DSM 17365 / JCM 13257 / WB4)</name>
    <dbReference type="NCBI Taxonomy" id="694427"/>
    <lineage>
        <taxon>Bacteria</taxon>
        <taxon>Pseudomonadati</taxon>
        <taxon>Bacteroidota</taxon>
        <taxon>Bacteroidia</taxon>
        <taxon>Bacteroidales</taxon>
        <taxon>Paludibacteraceae</taxon>
        <taxon>Paludibacter</taxon>
    </lineage>
</organism>
<keyword evidence="1" id="KW-1133">Transmembrane helix</keyword>
<proteinExistence type="predicted"/>
<evidence type="ECO:0000313" key="3">
    <source>
        <dbReference type="Proteomes" id="UP000008718"/>
    </source>
</evidence>
<reference evidence="2 3" key="2">
    <citation type="journal article" date="2011" name="Stand. Genomic Sci.">
        <title>Complete genome sequence of Paludibacter propionicigenes type strain (WB4).</title>
        <authorList>
            <person name="Gronow S."/>
            <person name="Munk C."/>
            <person name="Lapidus A."/>
            <person name="Nolan M."/>
            <person name="Lucas S."/>
            <person name="Hammon N."/>
            <person name="Deshpande S."/>
            <person name="Cheng J.F."/>
            <person name="Tapia R."/>
            <person name="Han C."/>
            <person name="Goodwin L."/>
            <person name="Pitluck S."/>
            <person name="Liolios K."/>
            <person name="Ivanova N."/>
            <person name="Mavromatis K."/>
            <person name="Mikhailova N."/>
            <person name="Pati A."/>
            <person name="Chen A."/>
            <person name="Palaniappan K."/>
            <person name="Land M."/>
            <person name="Hauser L."/>
            <person name="Chang Y.J."/>
            <person name="Jeffries C.D."/>
            <person name="Brambilla E."/>
            <person name="Rohde M."/>
            <person name="Goker M."/>
            <person name="Detter J.C."/>
            <person name="Woyke T."/>
            <person name="Bristow J."/>
            <person name="Eisen J.A."/>
            <person name="Markowitz V."/>
            <person name="Hugenholtz P."/>
            <person name="Kyrpides N.C."/>
            <person name="Klenk H.P."/>
        </authorList>
    </citation>
    <scope>NUCLEOTIDE SEQUENCE [LARGE SCALE GENOMIC DNA]</scope>
    <source>
        <strain evidence="3">DSM 17365 / JCM 13257 / WB4</strain>
    </source>
</reference>
<dbReference type="eggNOG" id="COG0385">
    <property type="taxonomic scope" value="Bacteria"/>
</dbReference>
<dbReference type="RefSeq" id="WP_013444291.1">
    <property type="nucleotide sequence ID" value="NC_014734.1"/>
</dbReference>
<evidence type="ECO:0000256" key="1">
    <source>
        <dbReference type="SAM" id="Phobius"/>
    </source>
</evidence>
<name>E4T2H8_PALPW</name>
<keyword evidence="1" id="KW-0472">Membrane</keyword>
<dbReference type="AlphaFoldDB" id="E4T2H8"/>
<accession>E4T2H8</accession>
<feature type="transmembrane region" description="Helical" evidence="1">
    <location>
        <begin position="74"/>
        <end position="93"/>
    </location>
</feature>
<evidence type="ECO:0000313" key="2">
    <source>
        <dbReference type="EMBL" id="ADQ78922.1"/>
    </source>
</evidence>
<feature type="transmembrane region" description="Helical" evidence="1">
    <location>
        <begin position="45"/>
        <end position="62"/>
    </location>
</feature>
<dbReference type="InterPro" id="IPR038770">
    <property type="entry name" value="Na+/solute_symporter_sf"/>
</dbReference>